<comment type="caution">
    <text evidence="1">The sequence shown here is derived from an EMBL/GenBank/DDBJ whole genome shotgun (WGS) entry which is preliminary data.</text>
</comment>
<accession>A0A832QB49</accession>
<proteinExistence type="predicted"/>
<reference evidence="1 2" key="1">
    <citation type="journal article" date="2020" name="Biotechnol. Biofuels">
        <title>New insights from the biogas microbiome by comprehensive genome-resolved metagenomics of nearly 1600 species originating from multiple anaerobic digesters.</title>
        <authorList>
            <person name="Campanaro S."/>
            <person name="Treu L."/>
            <person name="Rodriguez-R L.M."/>
            <person name="Kovalovszki A."/>
            <person name="Ziels R.M."/>
            <person name="Maus I."/>
            <person name="Zhu X."/>
            <person name="Kougias P.G."/>
            <person name="Basile A."/>
            <person name="Luo G."/>
            <person name="Schluter A."/>
            <person name="Konstantinidis K.T."/>
            <person name="Angelidaki I."/>
        </authorList>
    </citation>
    <scope>NUCLEOTIDE SEQUENCE [LARGE SCALE GENOMIC DNA]</scope>
    <source>
        <strain evidence="1">AS05jafATM_89</strain>
    </source>
</reference>
<name>A0A832QB49_9BACT</name>
<evidence type="ECO:0000313" key="1">
    <source>
        <dbReference type="EMBL" id="HHX99071.1"/>
    </source>
</evidence>
<gene>
    <name evidence="1" type="ORF">GX533_00060</name>
</gene>
<dbReference type="Proteomes" id="UP000576550">
    <property type="component" value="Unassembled WGS sequence"/>
</dbReference>
<evidence type="ECO:0000313" key="2">
    <source>
        <dbReference type="Proteomes" id="UP000576550"/>
    </source>
</evidence>
<protein>
    <submittedName>
        <fullName evidence="1">Uncharacterized protein</fullName>
    </submittedName>
</protein>
<sequence>MDPNEFQYRLEAEWGDTKDTTFDHDRDVAVSDEFFIMLNDINAIFETGEVIKSPRDYDNITSDMIDTFIERSKHDQNFTKALVRNPKPVEVNDAKTISEIVDRFNVDFRSIDRTEGIKVYFLESTTGIIVVLTPLNTIDDTVPTCVVETYKKGFSPKYLDTLYRRFNKKRVLGKTSKRSFQSLKKEFGKKI</sequence>
<organism evidence="1 2">
    <name type="scientific">Candidatus Dojkabacteria bacterium</name>
    <dbReference type="NCBI Taxonomy" id="2099670"/>
    <lineage>
        <taxon>Bacteria</taxon>
        <taxon>Candidatus Dojkabacteria</taxon>
    </lineage>
</organism>
<dbReference type="AlphaFoldDB" id="A0A832QB49"/>
<dbReference type="EMBL" id="DUTP01000001">
    <property type="protein sequence ID" value="HHX99071.1"/>
    <property type="molecule type" value="Genomic_DNA"/>
</dbReference>